<dbReference type="AlphaFoldDB" id="A0AAN9TN00"/>
<dbReference type="InterPro" id="IPR036179">
    <property type="entry name" value="Ig-like_dom_sf"/>
</dbReference>
<protein>
    <recommendedName>
        <fullName evidence="10">Protein turtle</fullName>
    </recommendedName>
</protein>
<dbReference type="InterPro" id="IPR003961">
    <property type="entry name" value="FN3_dom"/>
</dbReference>
<feature type="domain" description="Fibronectin type-III" evidence="7">
    <location>
        <begin position="542"/>
        <end position="632"/>
    </location>
</feature>
<dbReference type="InterPro" id="IPR007110">
    <property type="entry name" value="Ig-like_dom"/>
</dbReference>
<dbReference type="PANTHER" id="PTHR44170">
    <property type="entry name" value="PROTEIN SIDEKICK"/>
    <property type="match status" value="1"/>
</dbReference>
<proteinExistence type="predicted"/>
<evidence type="ECO:0000256" key="1">
    <source>
        <dbReference type="ARBA" id="ARBA00022737"/>
    </source>
</evidence>
<feature type="domain" description="Ig-like" evidence="6">
    <location>
        <begin position="36"/>
        <end position="117"/>
    </location>
</feature>
<keyword evidence="1" id="KW-0677">Repeat</keyword>
<evidence type="ECO:0000256" key="3">
    <source>
        <dbReference type="ARBA" id="ARBA00023319"/>
    </source>
</evidence>
<keyword evidence="4" id="KW-1133">Transmembrane helix</keyword>
<evidence type="ECO:0000313" key="9">
    <source>
        <dbReference type="Proteomes" id="UP001367676"/>
    </source>
</evidence>
<feature type="transmembrane region" description="Helical" evidence="4">
    <location>
        <begin position="638"/>
        <end position="659"/>
    </location>
</feature>
<feature type="domain" description="Fibronectin type-III" evidence="7">
    <location>
        <begin position="426"/>
        <end position="516"/>
    </location>
</feature>
<dbReference type="PROSITE" id="PS50835">
    <property type="entry name" value="IG_LIKE"/>
    <property type="match status" value="4"/>
</dbReference>
<feature type="chain" id="PRO_5043031566" description="Protein turtle" evidence="5">
    <location>
        <begin position="25"/>
        <end position="666"/>
    </location>
</feature>
<dbReference type="FunFam" id="2.60.40.10:FF:000107">
    <property type="entry name" value="Myosin, light chain kinase a"/>
    <property type="match status" value="1"/>
</dbReference>
<feature type="domain" description="Ig-like" evidence="6">
    <location>
        <begin position="235"/>
        <end position="325"/>
    </location>
</feature>
<accession>A0AAN9TN00</accession>
<dbReference type="InterPro" id="IPR013783">
    <property type="entry name" value="Ig-like_fold"/>
</dbReference>
<dbReference type="GO" id="GO:0009653">
    <property type="term" value="P:anatomical structure morphogenesis"/>
    <property type="evidence" value="ECO:0007669"/>
    <property type="project" value="UniProtKB-ARBA"/>
</dbReference>
<dbReference type="InterPro" id="IPR013098">
    <property type="entry name" value="Ig_I-set"/>
</dbReference>
<dbReference type="InterPro" id="IPR003598">
    <property type="entry name" value="Ig_sub2"/>
</dbReference>
<dbReference type="SMART" id="SM00408">
    <property type="entry name" value="IGc2"/>
    <property type="match status" value="3"/>
</dbReference>
<dbReference type="CDD" id="cd00063">
    <property type="entry name" value="FN3"/>
    <property type="match status" value="2"/>
</dbReference>
<feature type="domain" description="Ig-like" evidence="6">
    <location>
        <begin position="330"/>
        <end position="417"/>
    </location>
</feature>
<keyword evidence="4" id="KW-0472">Membrane</keyword>
<dbReference type="Proteomes" id="UP001367676">
    <property type="component" value="Unassembled WGS sequence"/>
</dbReference>
<dbReference type="PROSITE" id="PS50853">
    <property type="entry name" value="FN3"/>
    <property type="match status" value="2"/>
</dbReference>
<name>A0AAN9TN00_9HEMI</name>
<evidence type="ECO:0000256" key="4">
    <source>
        <dbReference type="SAM" id="Phobius"/>
    </source>
</evidence>
<dbReference type="PANTHER" id="PTHR44170:SF32">
    <property type="entry name" value="PROTEIN TURTLE-LIKE PROTEIN"/>
    <property type="match status" value="1"/>
</dbReference>
<keyword evidence="2" id="KW-1015">Disulfide bond</keyword>
<dbReference type="Pfam" id="PF07679">
    <property type="entry name" value="I-set"/>
    <property type="match status" value="1"/>
</dbReference>
<dbReference type="InterPro" id="IPR036116">
    <property type="entry name" value="FN3_sf"/>
</dbReference>
<dbReference type="Pfam" id="PF13927">
    <property type="entry name" value="Ig_3"/>
    <property type="match status" value="1"/>
</dbReference>
<dbReference type="Gene3D" id="2.60.40.10">
    <property type="entry name" value="Immunoglobulins"/>
    <property type="match status" value="6"/>
</dbReference>
<keyword evidence="3" id="KW-0393">Immunoglobulin domain</keyword>
<feature type="domain" description="Ig-like" evidence="6">
    <location>
        <begin position="120"/>
        <end position="230"/>
    </location>
</feature>
<dbReference type="GO" id="GO:0098609">
    <property type="term" value="P:cell-cell adhesion"/>
    <property type="evidence" value="ECO:0007669"/>
    <property type="project" value="TreeGrafter"/>
</dbReference>
<dbReference type="SMART" id="SM00409">
    <property type="entry name" value="IG"/>
    <property type="match status" value="4"/>
</dbReference>
<gene>
    <name evidence="8" type="ORF">V9T40_012352</name>
</gene>
<dbReference type="Pfam" id="PF00041">
    <property type="entry name" value="fn3"/>
    <property type="match status" value="2"/>
</dbReference>
<evidence type="ECO:0000313" key="8">
    <source>
        <dbReference type="EMBL" id="KAK7576066.1"/>
    </source>
</evidence>
<sequence>MKGYNTSIIFGLLVYLCRTSAAYSDEVPTELTTRVGEFVVFDCEIDFPQNIIIPHAVQWRKDGELIFSWSDGVATHNENFINRINLLSETDAWQHGRGSINMTNIRETDEGWFECKVIFPNRTPSSKPNGTWFHLTVEGGNLLAVPPVNATVMEGSPVTLKCVSKYSNSLVTWYKDNKPINVLHEFATRFQQSEEGSLSILTTEMKDSGYYSCEIANEAGEKQSAGAYLNVQFKAKVIYAPKRVYFPFGKSGHLECYYRANPEVTKIRWEKDGFLFDAYNVPGVFSRKNGSLYFVKVDDSHAGEYTCTPYNNLGTNGPSSRMQVIVQKAPVFTLIPHALYIRKAGETVIMQCDALEGEGIERPTILWHKKKGVIPQNRSTIIGGNLTIIDVQISDWGTYVCEATNEVSKITSEAELLVEDTAPTQAPYNVSVVDASKNSLTVRWLSGHDRPKLNFSVWYRSNATKDWKMIEMNSELYEAKIQNLSPGETYDVMVLSQNDNGDGMFSKTVRVTTKNDDFEDDSEVEVDRTFRSPVGFYQQIGPPTDIYVQVTNDGYRVLWKPPKHGQEMLKYYTVVWSRESSNEQIGSVQTHTTSFIINQLEEQKIYRIQILAMSTNDYEAASLKYIYCVPSYSIKKHVLAGAIGGAFLTAVTMIALRYVPKCGGRS</sequence>
<dbReference type="SUPFAM" id="SSF49265">
    <property type="entry name" value="Fibronectin type III"/>
    <property type="match status" value="1"/>
</dbReference>
<evidence type="ECO:0000256" key="2">
    <source>
        <dbReference type="ARBA" id="ARBA00023157"/>
    </source>
</evidence>
<dbReference type="InterPro" id="IPR003599">
    <property type="entry name" value="Ig_sub"/>
</dbReference>
<evidence type="ECO:0000259" key="7">
    <source>
        <dbReference type="PROSITE" id="PS50853"/>
    </source>
</evidence>
<keyword evidence="5" id="KW-0732">Signal</keyword>
<keyword evidence="4" id="KW-0812">Transmembrane</keyword>
<evidence type="ECO:0008006" key="10">
    <source>
        <dbReference type="Google" id="ProtNLM"/>
    </source>
</evidence>
<dbReference type="EMBL" id="JBBCAQ010000036">
    <property type="protein sequence ID" value="KAK7576066.1"/>
    <property type="molecule type" value="Genomic_DNA"/>
</dbReference>
<keyword evidence="9" id="KW-1185">Reference proteome</keyword>
<comment type="caution">
    <text evidence="8">The sequence shown here is derived from an EMBL/GenBank/DDBJ whole genome shotgun (WGS) entry which is preliminary data.</text>
</comment>
<reference evidence="8 9" key="1">
    <citation type="submission" date="2024-03" db="EMBL/GenBank/DDBJ databases">
        <title>Adaptation during the transition from Ophiocordyceps entomopathogen to insect associate is accompanied by gene loss and intensified selection.</title>
        <authorList>
            <person name="Ward C.M."/>
            <person name="Onetto C.A."/>
            <person name="Borneman A.R."/>
        </authorList>
    </citation>
    <scope>NUCLEOTIDE SEQUENCE [LARGE SCALE GENOMIC DNA]</scope>
    <source>
        <strain evidence="8">AWRI1</strain>
        <tissue evidence="8">Single Adult Female</tissue>
    </source>
</reference>
<evidence type="ECO:0000259" key="6">
    <source>
        <dbReference type="PROSITE" id="PS50835"/>
    </source>
</evidence>
<dbReference type="SUPFAM" id="SSF48726">
    <property type="entry name" value="Immunoglobulin"/>
    <property type="match status" value="4"/>
</dbReference>
<evidence type="ECO:0000256" key="5">
    <source>
        <dbReference type="SAM" id="SignalP"/>
    </source>
</evidence>
<organism evidence="8 9">
    <name type="scientific">Parthenolecanium corni</name>
    <dbReference type="NCBI Taxonomy" id="536013"/>
    <lineage>
        <taxon>Eukaryota</taxon>
        <taxon>Metazoa</taxon>
        <taxon>Ecdysozoa</taxon>
        <taxon>Arthropoda</taxon>
        <taxon>Hexapoda</taxon>
        <taxon>Insecta</taxon>
        <taxon>Pterygota</taxon>
        <taxon>Neoptera</taxon>
        <taxon>Paraneoptera</taxon>
        <taxon>Hemiptera</taxon>
        <taxon>Sternorrhyncha</taxon>
        <taxon>Coccoidea</taxon>
        <taxon>Coccidae</taxon>
        <taxon>Parthenolecanium</taxon>
    </lineage>
</organism>
<dbReference type="GO" id="GO:0030154">
    <property type="term" value="P:cell differentiation"/>
    <property type="evidence" value="ECO:0007669"/>
    <property type="project" value="UniProtKB-ARBA"/>
</dbReference>
<dbReference type="SMART" id="SM00060">
    <property type="entry name" value="FN3"/>
    <property type="match status" value="2"/>
</dbReference>
<feature type="signal peptide" evidence="5">
    <location>
        <begin position="1"/>
        <end position="24"/>
    </location>
</feature>